<dbReference type="InterPro" id="IPR002104">
    <property type="entry name" value="Integrase_catalytic"/>
</dbReference>
<evidence type="ECO:0000313" key="5">
    <source>
        <dbReference type="Proteomes" id="UP000464013"/>
    </source>
</evidence>
<dbReference type="GO" id="GO:0015074">
    <property type="term" value="P:DNA integration"/>
    <property type="evidence" value="ECO:0007669"/>
    <property type="project" value="InterPro"/>
</dbReference>
<dbReference type="OrthoDB" id="5391994at2"/>
<proteinExistence type="predicted"/>
<dbReference type="PROSITE" id="PS51898">
    <property type="entry name" value="TYR_RECOMBINASE"/>
    <property type="match status" value="1"/>
</dbReference>
<evidence type="ECO:0000313" key="4">
    <source>
        <dbReference type="EMBL" id="QHC52251.1"/>
    </source>
</evidence>
<feature type="region of interest" description="Disordered" evidence="2">
    <location>
        <begin position="65"/>
        <end position="91"/>
    </location>
</feature>
<reference evidence="4 5" key="1">
    <citation type="submission" date="2019-01" db="EMBL/GenBank/DDBJ databases">
        <title>Complete genome of a denitifying bacterium Halomons sp. BC-M4-5.</title>
        <authorList>
            <person name="Wang L."/>
            <person name="Shao Z."/>
        </authorList>
    </citation>
    <scope>NUCLEOTIDE SEQUENCE [LARGE SCALE GENOMIC DNA]</scope>
    <source>
        <strain evidence="4 5">BC-M4-5</strain>
    </source>
</reference>
<dbReference type="GO" id="GO:0006310">
    <property type="term" value="P:DNA recombination"/>
    <property type="evidence" value="ECO:0007669"/>
    <property type="project" value="UniProtKB-KW"/>
</dbReference>
<name>A0A6I6SS61_9GAMM</name>
<protein>
    <recommendedName>
        <fullName evidence="3">Tyr recombinase domain-containing protein</fullName>
    </recommendedName>
</protein>
<dbReference type="InterPro" id="IPR011010">
    <property type="entry name" value="DNA_brk_join_enz"/>
</dbReference>
<keyword evidence="5" id="KW-1185">Reference proteome</keyword>
<dbReference type="EMBL" id="CP035042">
    <property type="protein sequence ID" value="QHC52251.1"/>
    <property type="molecule type" value="Genomic_DNA"/>
</dbReference>
<gene>
    <name evidence="4" type="ORF">EKK97_22190</name>
</gene>
<dbReference type="SUPFAM" id="SSF56349">
    <property type="entry name" value="DNA breaking-rejoining enzymes"/>
    <property type="match status" value="1"/>
</dbReference>
<dbReference type="Proteomes" id="UP000464013">
    <property type="component" value="Chromosome"/>
</dbReference>
<keyword evidence="1" id="KW-0233">DNA recombination</keyword>
<organism evidence="4 5">
    <name type="scientific">Billgrantia tianxiuensis</name>
    <dbReference type="NCBI Taxonomy" id="2497861"/>
    <lineage>
        <taxon>Bacteria</taxon>
        <taxon>Pseudomonadati</taxon>
        <taxon>Pseudomonadota</taxon>
        <taxon>Gammaproteobacteria</taxon>
        <taxon>Oceanospirillales</taxon>
        <taxon>Halomonadaceae</taxon>
        <taxon>Billgrantia</taxon>
    </lineage>
</organism>
<evidence type="ECO:0000259" key="3">
    <source>
        <dbReference type="PROSITE" id="PS51898"/>
    </source>
</evidence>
<sequence length="91" mass="10123">MPKEEEAIDPFAAEEQAAILEALPPDGRPVIQFAFWTGLRTSELVALEWDDIDWKGKRFKVTRAITQASPKPPRSSPALVPSTCRPAPSRH</sequence>
<dbReference type="KEGG" id="htx:EKK97_22190"/>
<dbReference type="Pfam" id="PF00589">
    <property type="entry name" value="Phage_integrase"/>
    <property type="match status" value="1"/>
</dbReference>
<dbReference type="Gene3D" id="1.10.443.10">
    <property type="entry name" value="Intergrase catalytic core"/>
    <property type="match status" value="1"/>
</dbReference>
<evidence type="ECO:0000256" key="2">
    <source>
        <dbReference type="SAM" id="MobiDB-lite"/>
    </source>
</evidence>
<evidence type="ECO:0000256" key="1">
    <source>
        <dbReference type="ARBA" id="ARBA00023172"/>
    </source>
</evidence>
<dbReference type="GO" id="GO:0003677">
    <property type="term" value="F:DNA binding"/>
    <property type="evidence" value="ECO:0007669"/>
    <property type="project" value="InterPro"/>
</dbReference>
<dbReference type="InterPro" id="IPR013762">
    <property type="entry name" value="Integrase-like_cat_sf"/>
</dbReference>
<feature type="domain" description="Tyr recombinase" evidence="3">
    <location>
        <begin position="6"/>
        <end position="91"/>
    </location>
</feature>
<accession>A0A6I6SS61</accession>
<dbReference type="AlphaFoldDB" id="A0A6I6SS61"/>